<comment type="caution">
    <text evidence="3">The sequence shown here is derived from an EMBL/GenBank/DDBJ whole genome shotgun (WGS) entry which is preliminary data.</text>
</comment>
<reference evidence="3" key="1">
    <citation type="journal article" date="2015" name="Proc. Natl. Acad. Sci. U.S.A.">
        <title>Networks of energetic and metabolic interactions define dynamics in microbial communities.</title>
        <authorList>
            <person name="Embree M."/>
            <person name="Liu J.K."/>
            <person name="Al-Bassam M.M."/>
            <person name="Zengler K."/>
        </authorList>
    </citation>
    <scope>NUCLEOTIDE SEQUENCE</scope>
</reference>
<dbReference type="Gene3D" id="3.40.50.880">
    <property type="match status" value="1"/>
</dbReference>
<dbReference type="InterPro" id="IPR002818">
    <property type="entry name" value="DJ-1/PfpI"/>
</dbReference>
<dbReference type="EMBL" id="LNQE01001080">
    <property type="protein sequence ID" value="KUG21277.1"/>
    <property type="molecule type" value="Genomic_DNA"/>
</dbReference>
<evidence type="ECO:0000259" key="2">
    <source>
        <dbReference type="Pfam" id="PF01965"/>
    </source>
</evidence>
<accession>A0A0W8FK41</accession>
<feature type="domain" description="DJ-1/PfpI" evidence="2">
    <location>
        <begin position="3"/>
        <end position="165"/>
    </location>
</feature>
<dbReference type="PROSITE" id="PS51276">
    <property type="entry name" value="PEPTIDASE_C56_PFPI"/>
    <property type="match status" value="1"/>
</dbReference>
<comment type="similarity">
    <text evidence="1">Belongs to the peptidase C56 family.</text>
</comment>
<proteinExistence type="inferred from homology"/>
<evidence type="ECO:0000256" key="1">
    <source>
        <dbReference type="ARBA" id="ARBA00008542"/>
    </source>
</evidence>
<name>A0A0W8FK41_9ZZZZ</name>
<dbReference type="PANTHER" id="PTHR42733:SF2">
    <property type="entry name" value="DJ-1_THIJ_PFPI FAMILY PROTEIN"/>
    <property type="match status" value="1"/>
</dbReference>
<dbReference type="SUPFAM" id="SSF52317">
    <property type="entry name" value="Class I glutamine amidotransferase-like"/>
    <property type="match status" value="1"/>
</dbReference>
<sequence>MTRIAVIITDMFEDVEYTKPAEAFRDAGFELVHVGLEEGKTVRGKTGEAEVRIDRSAKDVSVDEFDALFIPGGYSPDKLRVDEDAVQFAGDFVRSGKPVLAICHAPQLLITARVLEGRKITGYKSVIQDIKNAGAEFVDQPVVEDGNLISSRNPGDIPAFIDASLRKLRAAVTAPAG</sequence>
<organism evidence="3">
    <name type="scientific">hydrocarbon metagenome</name>
    <dbReference type="NCBI Taxonomy" id="938273"/>
    <lineage>
        <taxon>unclassified sequences</taxon>
        <taxon>metagenomes</taxon>
        <taxon>ecological metagenomes</taxon>
    </lineage>
</organism>
<dbReference type="AlphaFoldDB" id="A0A0W8FK41"/>
<dbReference type="NCBIfam" id="TIGR01382">
    <property type="entry name" value="PfpI"/>
    <property type="match status" value="1"/>
</dbReference>
<dbReference type="InterPro" id="IPR006286">
    <property type="entry name" value="C56_PfpI-like"/>
</dbReference>
<protein>
    <submittedName>
        <fullName evidence="3">Thij/pfpi family protein</fullName>
    </submittedName>
</protein>
<gene>
    <name evidence="3" type="ORF">ASZ90_008976</name>
</gene>
<dbReference type="PANTHER" id="PTHR42733">
    <property type="entry name" value="DJ-1 PROTEIN"/>
    <property type="match status" value="1"/>
</dbReference>
<evidence type="ECO:0000313" key="3">
    <source>
        <dbReference type="EMBL" id="KUG21277.1"/>
    </source>
</evidence>
<dbReference type="Pfam" id="PF01965">
    <property type="entry name" value="DJ-1_PfpI"/>
    <property type="match status" value="1"/>
</dbReference>
<dbReference type="CDD" id="cd03134">
    <property type="entry name" value="GATase1_PfpI_like"/>
    <property type="match status" value="1"/>
</dbReference>
<dbReference type="InterPro" id="IPR029062">
    <property type="entry name" value="Class_I_gatase-like"/>
</dbReference>